<dbReference type="EMBL" id="BJND01000022">
    <property type="protein sequence ID" value="GEC05686.1"/>
    <property type="molecule type" value="Genomic_DNA"/>
</dbReference>
<accession>A0A4Y3VKX9</accession>
<reference evidence="2 3" key="1">
    <citation type="submission" date="2019-06" db="EMBL/GenBank/DDBJ databases">
        <title>Whole genome shotgun sequence of Streptomyces spinoverrucosus NBRC 14228.</title>
        <authorList>
            <person name="Hosoyama A."/>
            <person name="Uohara A."/>
            <person name="Ohji S."/>
            <person name="Ichikawa N."/>
        </authorList>
    </citation>
    <scope>NUCLEOTIDE SEQUENCE [LARGE SCALE GENOMIC DNA]</scope>
    <source>
        <strain evidence="2 3">NBRC 14228</strain>
    </source>
</reference>
<comment type="caution">
    <text evidence="2">The sequence shown here is derived from an EMBL/GenBank/DDBJ whole genome shotgun (WGS) entry which is preliminary data.</text>
</comment>
<feature type="signal peptide" evidence="1">
    <location>
        <begin position="1"/>
        <end position="32"/>
    </location>
</feature>
<keyword evidence="1" id="KW-0732">Signal</keyword>
<dbReference type="RefSeq" id="WP_141310325.1">
    <property type="nucleotide sequence ID" value="NZ_BJND01000022.1"/>
</dbReference>
<dbReference type="AlphaFoldDB" id="A0A4Y3VKX9"/>
<feature type="chain" id="PRO_5021257753" evidence="1">
    <location>
        <begin position="33"/>
        <end position="172"/>
    </location>
</feature>
<proteinExistence type="predicted"/>
<dbReference type="OrthoDB" id="4173726at2"/>
<sequence length="172" mass="18856">MKDRLAGKRLAAAATALAAGAALLFNATPAQAATTFYVSDNCDVPWINCSEGDLHLNYNSMEYAVDSSGKLLTSYASFYGDVYDYAGTSQYQGSTLYTYVYVFGNGGNGNGQRVKNNAASVWNCAPADNYRVYYNSGYLGHSQYFQHAYAYDCYWADLDSTLKNENASEHFA</sequence>
<gene>
    <name evidence="2" type="ORF">SSP24_33410</name>
</gene>
<dbReference type="Proteomes" id="UP000317881">
    <property type="component" value="Unassembled WGS sequence"/>
</dbReference>
<protein>
    <submittedName>
        <fullName evidence="2">Uncharacterized protein</fullName>
    </submittedName>
</protein>
<name>A0A4Y3VKX9_9ACTN</name>
<evidence type="ECO:0000313" key="3">
    <source>
        <dbReference type="Proteomes" id="UP000317881"/>
    </source>
</evidence>
<organism evidence="2 3">
    <name type="scientific">Streptomyces spinoverrucosus</name>
    <dbReference type="NCBI Taxonomy" id="284043"/>
    <lineage>
        <taxon>Bacteria</taxon>
        <taxon>Bacillati</taxon>
        <taxon>Actinomycetota</taxon>
        <taxon>Actinomycetes</taxon>
        <taxon>Kitasatosporales</taxon>
        <taxon>Streptomycetaceae</taxon>
        <taxon>Streptomyces</taxon>
    </lineage>
</organism>
<evidence type="ECO:0000313" key="2">
    <source>
        <dbReference type="EMBL" id="GEC05686.1"/>
    </source>
</evidence>
<evidence type="ECO:0000256" key="1">
    <source>
        <dbReference type="SAM" id="SignalP"/>
    </source>
</evidence>
<keyword evidence="3" id="KW-1185">Reference proteome</keyword>